<reference evidence="4" key="1">
    <citation type="journal article" date="2014" name="Proc. Natl. Acad. Sci. U.S.A.">
        <title>Extensive sampling of basidiomycete genomes demonstrates inadequacy of the white-rot/brown-rot paradigm for wood decay fungi.</title>
        <authorList>
            <person name="Riley R."/>
            <person name="Salamov A.A."/>
            <person name="Brown D.W."/>
            <person name="Nagy L.G."/>
            <person name="Floudas D."/>
            <person name="Held B.W."/>
            <person name="Levasseur A."/>
            <person name="Lombard V."/>
            <person name="Morin E."/>
            <person name="Otillar R."/>
            <person name="Lindquist E.A."/>
            <person name="Sun H."/>
            <person name="LaButti K.M."/>
            <person name="Schmutz J."/>
            <person name="Jabbour D."/>
            <person name="Luo H."/>
            <person name="Baker S.E."/>
            <person name="Pisabarro A.G."/>
            <person name="Walton J.D."/>
            <person name="Blanchette R.A."/>
            <person name="Henrissat B."/>
            <person name="Martin F."/>
            <person name="Cullen D."/>
            <person name="Hibbett D.S."/>
            <person name="Grigoriev I.V."/>
        </authorList>
    </citation>
    <scope>NUCLEOTIDE SEQUENCE [LARGE SCALE GENOMIC DNA]</scope>
    <source>
        <strain evidence="4">CBS 339.88</strain>
    </source>
</reference>
<keyword evidence="2" id="KW-0472">Membrane</keyword>
<dbReference type="InterPro" id="IPR025187">
    <property type="entry name" value="DUF4112"/>
</dbReference>
<dbReference type="STRING" id="685588.A0A067TIG4"/>
<feature type="compositionally biased region" description="Polar residues" evidence="1">
    <location>
        <begin position="218"/>
        <end position="227"/>
    </location>
</feature>
<keyword evidence="2" id="KW-0812">Transmembrane</keyword>
<protein>
    <recommendedName>
        <fullName evidence="5">PH domain-containing protein</fullName>
    </recommendedName>
</protein>
<feature type="region of interest" description="Disordered" evidence="1">
    <location>
        <begin position="218"/>
        <end position="252"/>
    </location>
</feature>
<dbReference type="OrthoDB" id="2103474at2759"/>
<dbReference type="Proteomes" id="UP000027222">
    <property type="component" value="Unassembled WGS sequence"/>
</dbReference>
<accession>A0A067TIG4</accession>
<evidence type="ECO:0008006" key="5">
    <source>
        <dbReference type="Google" id="ProtNLM"/>
    </source>
</evidence>
<organism evidence="3 4">
    <name type="scientific">Galerina marginata (strain CBS 339.88)</name>
    <dbReference type="NCBI Taxonomy" id="685588"/>
    <lineage>
        <taxon>Eukaryota</taxon>
        <taxon>Fungi</taxon>
        <taxon>Dikarya</taxon>
        <taxon>Basidiomycota</taxon>
        <taxon>Agaricomycotina</taxon>
        <taxon>Agaricomycetes</taxon>
        <taxon>Agaricomycetidae</taxon>
        <taxon>Agaricales</taxon>
        <taxon>Agaricineae</taxon>
        <taxon>Strophariaceae</taxon>
        <taxon>Galerina</taxon>
    </lineage>
</organism>
<evidence type="ECO:0000313" key="4">
    <source>
        <dbReference type="Proteomes" id="UP000027222"/>
    </source>
</evidence>
<evidence type="ECO:0000256" key="2">
    <source>
        <dbReference type="SAM" id="Phobius"/>
    </source>
</evidence>
<gene>
    <name evidence="3" type="ORF">GALMADRAFT_118227</name>
</gene>
<dbReference type="AlphaFoldDB" id="A0A067TIG4"/>
<dbReference type="Pfam" id="PF13430">
    <property type="entry name" value="DUF4112"/>
    <property type="match status" value="1"/>
</dbReference>
<feature type="transmembrane region" description="Helical" evidence="2">
    <location>
        <begin position="77"/>
        <end position="100"/>
    </location>
</feature>
<dbReference type="PANTHER" id="PTHR35519">
    <property type="entry name" value="MEMBRANE PROTEINS"/>
    <property type="match status" value="1"/>
</dbReference>
<dbReference type="EMBL" id="KL142374">
    <property type="protein sequence ID" value="KDR78773.1"/>
    <property type="molecule type" value="Genomic_DNA"/>
</dbReference>
<dbReference type="HOGENOM" id="CLU_067862_2_1_1"/>
<feature type="transmembrane region" description="Helical" evidence="2">
    <location>
        <begin position="120"/>
        <end position="140"/>
    </location>
</feature>
<keyword evidence="4" id="KW-1185">Reference proteome</keyword>
<proteinExistence type="predicted"/>
<sequence length="252" mass="27483">MSALLNKAGKRLFAKHLEQYTPADPLYEVYTNEKGKQKRRKRALPPGLSKRDAQILRTLMGRAHHLDRGFSILGMRFGYTFLIGLIPLAGDFTDIGLNYLLILRPAQKLDLPGWLVRHMLMNNAISAGVGFVPIVGDVFVGSFKANSRNVALLEEFLRIRGEEAIKMGGVQDVTEGKRLGWFGKAKAKNNAAQAALSQNDVEQVKPGAGMTGAELQNTLADAPSTQKRGFFGSRSRKSKAPPLGTIPPASAN</sequence>
<keyword evidence="2" id="KW-1133">Transmembrane helix</keyword>
<dbReference type="PANTHER" id="PTHR35519:SF2">
    <property type="entry name" value="PH DOMAIN PROTEIN"/>
    <property type="match status" value="1"/>
</dbReference>
<evidence type="ECO:0000313" key="3">
    <source>
        <dbReference type="EMBL" id="KDR78773.1"/>
    </source>
</evidence>
<evidence type="ECO:0000256" key="1">
    <source>
        <dbReference type="SAM" id="MobiDB-lite"/>
    </source>
</evidence>
<name>A0A067TIG4_GALM3</name>